<evidence type="ECO:0000256" key="1">
    <source>
        <dbReference type="SAM" id="Phobius"/>
    </source>
</evidence>
<dbReference type="PANTHER" id="PTHR37804">
    <property type="entry name" value="CDAA REGULATORY PROTEIN CDAR"/>
    <property type="match status" value="1"/>
</dbReference>
<dbReference type="Gene3D" id="2.170.120.40">
    <property type="entry name" value="YbbR-like domain"/>
    <property type="match status" value="2"/>
</dbReference>
<organism evidence="2 3">
    <name type="scientific">Ferroacidibacillus organovorans</name>
    <dbReference type="NCBI Taxonomy" id="1765683"/>
    <lineage>
        <taxon>Bacteria</taxon>
        <taxon>Bacillati</taxon>
        <taxon>Bacillota</taxon>
        <taxon>Bacilli</taxon>
        <taxon>Bacillales</taxon>
        <taxon>Alicyclobacillaceae</taxon>
        <taxon>Ferroacidibacillus</taxon>
    </lineage>
</organism>
<dbReference type="InterPro" id="IPR053154">
    <property type="entry name" value="c-di-AMP_regulator"/>
</dbReference>
<dbReference type="AlphaFoldDB" id="A0A1V4EVR0"/>
<protein>
    <recommendedName>
        <fullName evidence="4">YbbR-like domain-containing protein</fullName>
    </recommendedName>
</protein>
<accession>A0A1V4EVR0</accession>
<dbReference type="Gene3D" id="2.170.120.30">
    <property type="match status" value="2"/>
</dbReference>
<gene>
    <name evidence="2" type="ORF">B2M26_03665</name>
</gene>
<dbReference type="PANTHER" id="PTHR37804:SF1">
    <property type="entry name" value="CDAA REGULATORY PROTEIN CDAR"/>
    <property type="match status" value="1"/>
</dbReference>
<dbReference type="Pfam" id="PF07949">
    <property type="entry name" value="YbbR"/>
    <property type="match status" value="1"/>
</dbReference>
<evidence type="ECO:0000313" key="2">
    <source>
        <dbReference type="EMBL" id="OPG17009.1"/>
    </source>
</evidence>
<name>A0A1V4EVR0_9BACL</name>
<dbReference type="Proteomes" id="UP000190229">
    <property type="component" value="Unassembled WGS sequence"/>
</dbReference>
<keyword evidence="3" id="KW-1185">Reference proteome</keyword>
<evidence type="ECO:0000313" key="3">
    <source>
        <dbReference type="Proteomes" id="UP000190229"/>
    </source>
</evidence>
<comment type="caution">
    <text evidence="2">The sequence shown here is derived from an EMBL/GenBank/DDBJ whole genome shotgun (WGS) entry which is preliminary data.</text>
</comment>
<dbReference type="RefSeq" id="WP_079289967.1">
    <property type="nucleotide sequence ID" value="NZ_MWPS01000009.1"/>
</dbReference>
<feature type="transmembrane region" description="Helical" evidence="1">
    <location>
        <begin position="12"/>
        <end position="29"/>
    </location>
</feature>
<proteinExistence type="predicted"/>
<evidence type="ECO:0008006" key="4">
    <source>
        <dbReference type="Google" id="ProtNLM"/>
    </source>
</evidence>
<keyword evidence="1" id="KW-1133">Transmembrane helix</keyword>
<keyword evidence="1" id="KW-0472">Membrane</keyword>
<keyword evidence="1" id="KW-0812">Transmembrane</keyword>
<dbReference type="EMBL" id="MWPS01000009">
    <property type="protein sequence ID" value="OPG17009.1"/>
    <property type="molecule type" value="Genomic_DNA"/>
</dbReference>
<sequence length="407" mass="42342">MKKASDFLQSNLTARLVSVLLAVMLWYVVQSSSTQSISPAALTTTTAVLHGIPIHARISPDMAVLGQNPVKTDVSVSGGLLSVASVQVAYGNLQAVVNARGLKPGVHELPVTMINLPTHATTYTPQVKHVTLDLRPVIDHALKPTLRFQGAVSAGAQLAHVNMGISHVVVRGPDVDVHRVRAVVGTISVVNRGSTFAAHVTWVPVDQNGAVVGGVQCSPSTSMVTVPFRQTSVTVPLVASTFGIPAFPYYVASVQVLPHTIQVTGASAALVNLPPIALSPMNVAGLQQTSTITKTIPIPVAGAHLSSVTATVTVTVVPGVRTVVQHVPIVIRGATSHVRYRLSTSTVDVALFGPQSPALTAQDLEASVQVQGLAAGQSTRETVTVSVPAPWVIQSVTHSVVHVSALP</sequence>
<reference evidence="2 3" key="1">
    <citation type="submission" date="2017-02" db="EMBL/GenBank/DDBJ databases">
        <title>Draft genome of Acidibacillus ferrooxidans Huett2.</title>
        <authorList>
            <person name="Schopf S."/>
        </authorList>
    </citation>
    <scope>NUCLEOTIDE SEQUENCE [LARGE SCALE GENOMIC DNA]</scope>
    <source>
        <strain evidence="2 3">Huett2</strain>
    </source>
</reference>
<dbReference type="InterPro" id="IPR012505">
    <property type="entry name" value="YbbR"/>
</dbReference>